<evidence type="ECO:0000313" key="1">
    <source>
        <dbReference type="EMBL" id="KKN27437.1"/>
    </source>
</evidence>
<proteinExistence type="predicted"/>
<organism evidence="1">
    <name type="scientific">marine sediment metagenome</name>
    <dbReference type="NCBI Taxonomy" id="412755"/>
    <lineage>
        <taxon>unclassified sequences</taxon>
        <taxon>metagenomes</taxon>
        <taxon>ecological metagenomes</taxon>
    </lineage>
</organism>
<comment type="caution">
    <text evidence="1">The sequence shown here is derived from an EMBL/GenBank/DDBJ whole genome shotgun (WGS) entry which is preliminary data.</text>
</comment>
<sequence length="126" mass="15249">MAKELARDIVQDWIETHDIKTLEEELLSLERDKINHPETWSMIKSLHILFMRVNSKRLAIKEKEFARHVCNFIREYNRKEKRGDGLRAFLKEYNEGRLPDNEFMNFFEDNPEMTYVTVMEDLKRGK</sequence>
<dbReference type="EMBL" id="LAZR01002637">
    <property type="protein sequence ID" value="KKN27437.1"/>
    <property type="molecule type" value="Genomic_DNA"/>
</dbReference>
<protein>
    <submittedName>
        <fullName evidence="1">Uncharacterized protein</fullName>
    </submittedName>
</protein>
<dbReference type="AlphaFoldDB" id="A0A0F9PRV3"/>
<reference evidence="1" key="1">
    <citation type="journal article" date="2015" name="Nature">
        <title>Complex archaea that bridge the gap between prokaryotes and eukaryotes.</title>
        <authorList>
            <person name="Spang A."/>
            <person name="Saw J.H."/>
            <person name="Jorgensen S.L."/>
            <person name="Zaremba-Niedzwiedzka K."/>
            <person name="Martijn J."/>
            <person name="Lind A.E."/>
            <person name="van Eijk R."/>
            <person name="Schleper C."/>
            <person name="Guy L."/>
            <person name="Ettema T.J."/>
        </authorList>
    </citation>
    <scope>NUCLEOTIDE SEQUENCE</scope>
</reference>
<accession>A0A0F9PRV3</accession>
<name>A0A0F9PRV3_9ZZZZ</name>
<gene>
    <name evidence="1" type="ORF">LCGC14_0864520</name>
</gene>